<feature type="domain" description="Alpha-carbonic anhydrase" evidence="5">
    <location>
        <begin position="279"/>
        <end position="561"/>
    </location>
</feature>
<dbReference type="InterPro" id="IPR023561">
    <property type="entry name" value="Carbonic_anhydrase_a-class"/>
</dbReference>
<comment type="cofactor">
    <cofactor evidence="4">
        <name>Zn(2+)</name>
        <dbReference type="ChEBI" id="CHEBI:29105"/>
    </cofactor>
</comment>
<evidence type="ECO:0000256" key="3">
    <source>
        <dbReference type="ARBA" id="ARBA00022833"/>
    </source>
</evidence>
<dbReference type="EC" id="4.2.1.1" evidence="4"/>
<dbReference type="GO" id="GO:0004089">
    <property type="term" value="F:carbonate dehydratase activity"/>
    <property type="evidence" value="ECO:0007669"/>
    <property type="project" value="UniProtKB-UniRule"/>
</dbReference>
<dbReference type="SUPFAM" id="SSF51069">
    <property type="entry name" value="Carbonic anhydrase"/>
    <property type="match status" value="2"/>
</dbReference>
<dbReference type="GO" id="GO:0005886">
    <property type="term" value="C:plasma membrane"/>
    <property type="evidence" value="ECO:0007669"/>
    <property type="project" value="TreeGrafter"/>
</dbReference>
<evidence type="ECO:0000259" key="5">
    <source>
        <dbReference type="PROSITE" id="PS51144"/>
    </source>
</evidence>
<keyword evidence="4" id="KW-0456">Lyase</keyword>
<keyword evidence="7" id="KW-1185">Reference proteome</keyword>
<dbReference type="InterPro" id="IPR018338">
    <property type="entry name" value="Carbonic_anhydrase_a-class_CS"/>
</dbReference>
<accession>A0AAW0P8U1</accession>
<evidence type="ECO:0000313" key="6">
    <source>
        <dbReference type="EMBL" id="KAK7919672.1"/>
    </source>
</evidence>
<evidence type="ECO:0000256" key="4">
    <source>
        <dbReference type="RuleBase" id="RU367011"/>
    </source>
</evidence>
<sequence>MLHILFTVLPLCWVVSASTSAAEWCYSGCDHTPSHWADIQGAFCGGIRQSPVDIVTSEVKTDALLGNFTFMNFTSREVFDNIVNTGETEKVNLKTDTVEFYGGGLNGTYSVLQFHFHWGDTEHHPGSEHLMNGKRFDMEMHVVSVKKGYTTEQAVTDKEGIAVLGFFIEVVEQPKKLFSTKKKLNHFTNNVSLTDAISINDLIGDVDLTKFYRYKGSLTTPMCNEAVLWTVFEEPIQVNAELLQLFPTKTGVTNVYRPSQGLKGRQVYASPAVQLPPSQHWCYDEHECDYGPGHWGDLTGSFCAGTRQSPIKISSNDAVVDNLLDAFHFKNFDLKSSIEYVTNTGHTVKCVLKEGLVEVSGGGLGHVYSVLQFHYHWADNTSDSQGSEHLIDSKRYPMEMHIVTKRKDLTLDEAVRTNNGLAVLGFLIEASGEMKSSSASSAAETSSQTVLKAGTSAPSNTEIWKLLTNYLSHIKDTGTSVQFTSAVSIDDLLGDVDRGSYFRYNGSLTTPNCNEAVVWTVFKQTIKVEHNLMQLFPNTMGYHNVYRPVQTLQGRTIYTSAADASFHPTLLVLLLTCAFVRCQTNAHGN</sequence>
<keyword evidence="3 4" id="KW-0862">Zinc</keyword>
<comment type="function">
    <text evidence="4">Reversible hydration of carbon dioxide.</text>
</comment>
<evidence type="ECO:0000256" key="2">
    <source>
        <dbReference type="ARBA" id="ARBA00022723"/>
    </source>
</evidence>
<dbReference type="InterPro" id="IPR036398">
    <property type="entry name" value="CA_dom_sf"/>
</dbReference>
<dbReference type="SMART" id="SM01057">
    <property type="entry name" value="Carb_anhydrase"/>
    <property type="match status" value="2"/>
</dbReference>
<dbReference type="GO" id="GO:0008270">
    <property type="term" value="F:zinc ion binding"/>
    <property type="evidence" value="ECO:0007669"/>
    <property type="project" value="UniProtKB-UniRule"/>
</dbReference>
<dbReference type="PROSITE" id="PS00162">
    <property type="entry name" value="ALPHA_CA_1"/>
    <property type="match status" value="2"/>
</dbReference>
<dbReference type="Gene3D" id="3.10.200.10">
    <property type="entry name" value="Alpha carbonic anhydrase"/>
    <property type="match status" value="2"/>
</dbReference>
<name>A0AAW0P8U1_9GOBI</name>
<dbReference type="InterPro" id="IPR001148">
    <property type="entry name" value="CA_dom"/>
</dbReference>
<evidence type="ECO:0000313" key="7">
    <source>
        <dbReference type="Proteomes" id="UP001460270"/>
    </source>
</evidence>
<proteinExistence type="inferred from homology"/>
<dbReference type="PANTHER" id="PTHR18952:SF200">
    <property type="entry name" value="CARBONIC ANHYDRASE"/>
    <property type="match status" value="1"/>
</dbReference>
<comment type="similarity">
    <text evidence="1 4">Belongs to the alpha-carbonic anhydrase family.</text>
</comment>
<reference evidence="7" key="1">
    <citation type="submission" date="2024-04" db="EMBL/GenBank/DDBJ databases">
        <title>Salinicola lusitanus LLJ914,a marine bacterium isolated from the Okinawa Trough.</title>
        <authorList>
            <person name="Li J."/>
        </authorList>
    </citation>
    <scope>NUCLEOTIDE SEQUENCE [LARGE SCALE GENOMIC DNA]</scope>
</reference>
<feature type="domain" description="Alpha-carbonic anhydrase" evidence="5">
    <location>
        <begin position="22"/>
        <end position="271"/>
    </location>
</feature>
<protein>
    <recommendedName>
        <fullName evidence="4">Carbonic anhydrase</fullName>
        <ecNumber evidence="4">4.2.1.1</ecNumber>
    </recommendedName>
</protein>
<keyword evidence="4" id="KW-0732">Signal</keyword>
<keyword evidence="2 4" id="KW-0479">Metal-binding</keyword>
<feature type="signal peptide" evidence="4">
    <location>
        <begin position="1"/>
        <end position="17"/>
    </location>
</feature>
<evidence type="ECO:0000256" key="1">
    <source>
        <dbReference type="ARBA" id="ARBA00010718"/>
    </source>
</evidence>
<dbReference type="PROSITE" id="PS51144">
    <property type="entry name" value="ALPHA_CA_2"/>
    <property type="match status" value="2"/>
</dbReference>
<dbReference type="Proteomes" id="UP001460270">
    <property type="component" value="Unassembled WGS sequence"/>
</dbReference>
<dbReference type="AlphaFoldDB" id="A0AAW0P8U1"/>
<dbReference type="PANTHER" id="PTHR18952">
    <property type="entry name" value="CARBONIC ANHYDRASE"/>
    <property type="match status" value="1"/>
</dbReference>
<gene>
    <name evidence="6" type="ORF">WMY93_010956</name>
</gene>
<dbReference type="EMBL" id="JBBPFD010000007">
    <property type="protein sequence ID" value="KAK7919672.1"/>
    <property type="molecule type" value="Genomic_DNA"/>
</dbReference>
<feature type="chain" id="PRO_5043113061" description="Carbonic anhydrase" evidence="4">
    <location>
        <begin position="18"/>
        <end position="589"/>
    </location>
</feature>
<comment type="caution">
    <text evidence="6">The sequence shown here is derived from an EMBL/GenBank/DDBJ whole genome shotgun (WGS) entry which is preliminary data.</text>
</comment>
<dbReference type="Pfam" id="PF00194">
    <property type="entry name" value="Carb_anhydrase"/>
    <property type="match status" value="2"/>
</dbReference>
<organism evidence="6 7">
    <name type="scientific">Mugilogobius chulae</name>
    <name type="common">yellowstripe goby</name>
    <dbReference type="NCBI Taxonomy" id="88201"/>
    <lineage>
        <taxon>Eukaryota</taxon>
        <taxon>Metazoa</taxon>
        <taxon>Chordata</taxon>
        <taxon>Craniata</taxon>
        <taxon>Vertebrata</taxon>
        <taxon>Euteleostomi</taxon>
        <taxon>Actinopterygii</taxon>
        <taxon>Neopterygii</taxon>
        <taxon>Teleostei</taxon>
        <taxon>Neoteleostei</taxon>
        <taxon>Acanthomorphata</taxon>
        <taxon>Gobiaria</taxon>
        <taxon>Gobiiformes</taxon>
        <taxon>Gobioidei</taxon>
        <taxon>Gobiidae</taxon>
        <taxon>Gobionellinae</taxon>
        <taxon>Mugilogobius</taxon>
    </lineage>
</organism>
<comment type="catalytic activity">
    <reaction evidence="4">
        <text>hydrogencarbonate + H(+) = CO2 + H2O</text>
        <dbReference type="Rhea" id="RHEA:10748"/>
        <dbReference type="ChEBI" id="CHEBI:15377"/>
        <dbReference type="ChEBI" id="CHEBI:15378"/>
        <dbReference type="ChEBI" id="CHEBI:16526"/>
        <dbReference type="ChEBI" id="CHEBI:17544"/>
        <dbReference type="EC" id="4.2.1.1"/>
    </reaction>
</comment>